<gene>
    <name evidence="3" type="ORF">A2161_15180</name>
</gene>
<dbReference type="SUPFAM" id="SSF48371">
    <property type="entry name" value="ARM repeat"/>
    <property type="match status" value="1"/>
</dbReference>
<dbReference type="InterPro" id="IPR011989">
    <property type="entry name" value="ARM-like"/>
</dbReference>
<dbReference type="Proteomes" id="UP000179266">
    <property type="component" value="Unassembled WGS sequence"/>
</dbReference>
<feature type="region of interest" description="Disordered" evidence="2">
    <location>
        <begin position="378"/>
        <end position="410"/>
    </location>
</feature>
<dbReference type="EMBL" id="MGDD01000159">
    <property type="protein sequence ID" value="OGL45832.1"/>
    <property type="molecule type" value="Genomic_DNA"/>
</dbReference>
<evidence type="ECO:0000313" key="3">
    <source>
        <dbReference type="EMBL" id="OGL45832.1"/>
    </source>
</evidence>
<comment type="caution">
    <text evidence="3">The sequence shown here is derived from an EMBL/GenBank/DDBJ whole genome shotgun (WGS) entry which is preliminary data.</text>
</comment>
<organism evidence="3 4">
    <name type="scientific">Candidatus Schekmanbacteria bacterium RBG_13_48_7</name>
    <dbReference type="NCBI Taxonomy" id="1817878"/>
    <lineage>
        <taxon>Bacteria</taxon>
        <taxon>Candidatus Schekmaniibacteriota</taxon>
    </lineage>
</organism>
<accession>A0A1F7RWB0</accession>
<dbReference type="PANTHER" id="PTHR12697:SF5">
    <property type="entry name" value="DEOXYHYPUSINE HYDROXYLASE"/>
    <property type="match status" value="1"/>
</dbReference>
<dbReference type="GO" id="GO:0016491">
    <property type="term" value="F:oxidoreductase activity"/>
    <property type="evidence" value="ECO:0007669"/>
    <property type="project" value="TreeGrafter"/>
</dbReference>
<name>A0A1F7RWB0_9BACT</name>
<proteinExistence type="predicted"/>
<comment type="function">
    <text evidence="1">Catalyzes the hydroxylation of the N(6)-(4-aminobutyl)-L-lysine intermediate produced by deoxyhypusine synthase/DHPS on a critical lysine of the eukaryotic translation initiation factor 5A/eIF-5A. This is the second step of the post-translational modification of that lysine into an unusual amino acid residue named hypusine. Hypusination is unique to mature eIF-5A factor and is essential for its function.</text>
</comment>
<dbReference type="Gene3D" id="1.25.10.10">
    <property type="entry name" value="Leucine-rich Repeat Variant"/>
    <property type="match status" value="2"/>
</dbReference>
<dbReference type="PANTHER" id="PTHR12697">
    <property type="entry name" value="PBS LYASE HEAT-LIKE PROTEIN"/>
    <property type="match status" value="1"/>
</dbReference>
<dbReference type="PROSITE" id="PS51257">
    <property type="entry name" value="PROKAR_LIPOPROTEIN"/>
    <property type="match status" value="1"/>
</dbReference>
<evidence type="ECO:0008006" key="5">
    <source>
        <dbReference type="Google" id="ProtNLM"/>
    </source>
</evidence>
<reference evidence="3 4" key="1">
    <citation type="journal article" date="2016" name="Nat. Commun.">
        <title>Thousands of microbial genomes shed light on interconnected biogeochemical processes in an aquifer system.</title>
        <authorList>
            <person name="Anantharaman K."/>
            <person name="Brown C.T."/>
            <person name="Hug L.A."/>
            <person name="Sharon I."/>
            <person name="Castelle C.J."/>
            <person name="Probst A.J."/>
            <person name="Thomas B.C."/>
            <person name="Singh A."/>
            <person name="Wilkins M.J."/>
            <person name="Karaoz U."/>
            <person name="Brodie E.L."/>
            <person name="Williams K.H."/>
            <person name="Hubbard S.S."/>
            <person name="Banfield J.F."/>
        </authorList>
    </citation>
    <scope>NUCLEOTIDE SEQUENCE [LARGE SCALE GENOMIC DNA]</scope>
</reference>
<dbReference type="PROSITE" id="PS50077">
    <property type="entry name" value="HEAT_REPEAT"/>
    <property type="match status" value="1"/>
</dbReference>
<dbReference type="AlphaFoldDB" id="A0A1F7RWB0"/>
<evidence type="ECO:0000256" key="1">
    <source>
        <dbReference type="ARBA" id="ARBA00045876"/>
    </source>
</evidence>
<protein>
    <recommendedName>
        <fullName evidence="5">HEAT repeat domain-containing protein</fullName>
    </recommendedName>
</protein>
<evidence type="ECO:0000256" key="2">
    <source>
        <dbReference type="SAM" id="MobiDB-lite"/>
    </source>
</evidence>
<evidence type="ECO:0000313" key="4">
    <source>
        <dbReference type="Proteomes" id="UP000179266"/>
    </source>
</evidence>
<sequence length="410" mass="44553">MKKLSIVLLIVLFFGCGCQNRGKYSSNRDENLEYSPPKGDFNIDTQGAIKFWLNRLENGTPVERYTAALGLGLTGKKAQEAETELIKASNMEQGEIKKAAMAATCLIIPQTPEGFKIIQKSLESKDEQLIMAASRALLVLKPDSEEVLPLFLWLLQSEDDQVIKEASKVLAQHASSLTAHISLLSKIMMTADRREVTLATAYVLAGMGKEVVPELRKALKSERAFVREAGATGLFLVRADARDAYPDLIEATKDNDPNIVIPALRALGVIAENPNEVVPLMINILKTTSSDLVKDSAIQALGGFTQVSSDAVKAVTDMLSNENERIRISAVESLKTAGTNGFPAIPLLEKAMNDKSKGVRWRAADAIILLTKLQGKESSLGTQNNPTQIISDNQPSIDSILSAPLNTNPR</sequence>
<dbReference type="Pfam" id="PF13646">
    <property type="entry name" value="HEAT_2"/>
    <property type="match status" value="1"/>
</dbReference>
<dbReference type="InterPro" id="IPR021133">
    <property type="entry name" value="HEAT_type_2"/>
</dbReference>
<dbReference type="InterPro" id="IPR016024">
    <property type="entry name" value="ARM-type_fold"/>
</dbReference>